<keyword evidence="1" id="KW-1133">Transmembrane helix</keyword>
<dbReference type="Gene3D" id="1.20.1070.10">
    <property type="entry name" value="Rhodopsin 7-helix transmembrane proteins"/>
    <property type="match status" value="1"/>
</dbReference>
<protein>
    <submittedName>
        <fullName evidence="2">Uncharacterized protein</fullName>
    </submittedName>
</protein>
<organism evidence="3">
    <name type="scientific">Perkinsus marinus (strain ATCC 50983 / TXsc)</name>
    <dbReference type="NCBI Taxonomy" id="423536"/>
    <lineage>
        <taxon>Eukaryota</taxon>
        <taxon>Sar</taxon>
        <taxon>Alveolata</taxon>
        <taxon>Perkinsozoa</taxon>
        <taxon>Perkinsea</taxon>
        <taxon>Perkinsida</taxon>
        <taxon>Perkinsidae</taxon>
        <taxon>Perkinsus</taxon>
    </lineage>
</organism>
<sequence length="162" mass="17569">MLVNAGFMSGAGVKAIVPALIANTVWVGGEFGSLFLTSPWWAKTALYTTSLGFGVVPLIWYIGCRLRDISKSHGDRELAGRFRLIADLTVVTLSLYPVAWLLTDGLGIVNAGTTSYATMMSGLDLLSNQSFMIWEDVDMKENHEGALEVYTPPIPKVSLVVI</sequence>
<feature type="transmembrane region" description="Helical" evidence="1">
    <location>
        <begin position="44"/>
        <end position="63"/>
    </location>
</feature>
<dbReference type="InParanoid" id="C5KF78"/>
<feature type="transmembrane region" description="Helical" evidence="1">
    <location>
        <begin position="84"/>
        <end position="102"/>
    </location>
</feature>
<keyword evidence="1" id="KW-0812">Transmembrane</keyword>
<reference evidence="2 3" key="1">
    <citation type="submission" date="2008-07" db="EMBL/GenBank/DDBJ databases">
        <authorList>
            <person name="El-Sayed N."/>
            <person name="Caler E."/>
            <person name="Inman J."/>
            <person name="Amedeo P."/>
            <person name="Hass B."/>
            <person name="Wortman J."/>
        </authorList>
    </citation>
    <scope>NUCLEOTIDE SEQUENCE [LARGE SCALE GENOMIC DNA]</scope>
    <source>
        <strain evidence="3">ATCC 50983 / TXsc</strain>
    </source>
</reference>
<dbReference type="RefSeq" id="XP_002785084.1">
    <property type="nucleotide sequence ID" value="XM_002785038.1"/>
</dbReference>
<accession>C5KF78</accession>
<dbReference type="EMBL" id="GG672691">
    <property type="protein sequence ID" value="EER16880.1"/>
    <property type="molecule type" value="Genomic_DNA"/>
</dbReference>
<evidence type="ECO:0000313" key="2">
    <source>
        <dbReference type="EMBL" id="EER16880.1"/>
    </source>
</evidence>
<name>C5KF78_PERM5</name>
<dbReference type="AlphaFoldDB" id="C5KF78"/>
<proteinExistence type="predicted"/>
<keyword evidence="3" id="KW-1185">Reference proteome</keyword>
<evidence type="ECO:0000256" key="1">
    <source>
        <dbReference type="SAM" id="Phobius"/>
    </source>
</evidence>
<dbReference type="SUPFAM" id="SSF81321">
    <property type="entry name" value="Family A G protein-coupled receptor-like"/>
    <property type="match status" value="1"/>
</dbReference>
<dbReference type="GeneID" id="9052885"/>
<keyword evidence="1" id="KW-0472">Membrane</keyword>
<dbReference type="OrthoDB" id="536545at2759"/>
<gene>
    <name evidence="2" type="ORF">Pmar_PMAR004732</name>
</gene>
<evidence type="ECO:0000313" key="3">
    <source>
        <dbReference type="Proteomes" id="UP000007800"/>
    </source>
</evidence>
<dbReference type="Proteomes" id="UP000007800">
    <property type="component" value="Unassembled WGS sequence"/>
</dbReference>